<gene>
    <name evidence="17" type="primary">6041700</name>
    <name evidence="16" type="ORF">CpipJ_CPIJ009618</name>
</gene>
<evidence type="ECO:0000256" key="4">
    <source>
        <dbReference type="ARBA" id="ARBA00022824"/>
    </source>
</evidence>
<evidence type="ECO:0000256" key="10">
    <source>
        <dbReference type="ARBA" id="ARBA00041140"/>
    </source>
</evidence>
<name>B0WQE0_CULQU</name>
<comment type="subcellular location">
    <subcellularLocation>
        <location evidence="1">Endoplasmic reticulum membrane</location>
        <topology evidence="1">Multi-pass membrane protein</topology>
    </subcellularLocation>
</comment>
<evidence type="ECO:0000256" key="1">
    <source>
        <dbReference type="ARBA" id="ARBA00004477"/>
    </source>
</evidence>
<comment type="function">
    <text evidence="13">Component of the serine palmitoyltransferase multisubunit enzyme (SPT) that catalyzes the initial and rate-limiting step in sphingolipid biosynthesis by condensing L-serine and activated acyl-CoA (most commonly palmitoyl-CoA) to form long-chain bases. The SPT complex is composed of SPTLC1, SPTLC2 or SPTLC3 and SPTSSA or SPTSSB. Within this complex, the heterodimer consisting of SPTLC1 and SPTLC2/SPTLC3 forms the catalytic core. Within the SPT complex, SPTSSB stimulates the catalytic activity and plays a role in substrate specificity. SPT complexes with this subunit showing a preference for longer acyl-CoAs. The SPTLC1-SPTLC2-SPTSSB complex shows a strong preference for C18-CoA substrate, while the SPTLC1-SPTLC3-SPTSSB isozyme displays an ability to use a broader range of acyl-CoAs, without apparent preference.</text>
</comment>
<evidence type="ECO:0000256" key="2">
    <source>
        <dbReference type="ARBA" id="ARBA00005189"/>
    </source>
</evidence>
<evidence type="ECO:0000256" key="11">
    <source>
        <dbReference type="ARBA" id="ARBA00041982"/>
    </source>
</evidence>
<comment type="pathway">
    <text evidence="2">Lipid metabolism.</text>
</comment>
<dbReference type="eggNOG" id="ENOG502S4Q9">
    <property type="taxonomic scope" value="Eukaryota"/>
</dbReference>
<evidence type="ECO:0000256" key="14">
    <source>
        <dbReference type="ARBA" id="ARBA00046416"/>
    </source>
</evidence>
<evidence type="ECO:0000256" key="9">
    <source>
        <dbReference type="ARBA" id="ARBA00038059"/>
    </source>
</evidence>
<dbReference type="Proteomes" id="UP000002320">
    <property type="component" value="Unassembled WGS sequence"/>
</dbReference>
<evidence type="ECO:0000256" key="8">
    <source>
        <dbReference type="ARBA" id="ARBA00023136"/>
    </source>
</evidence>
<dbReference type="OMA" id="QRSMEFN"/>
<dbReference type="PANTHER" id="PTHR28612">
    <property type="entry name" value="SERINE PALMITOYLTRANSFERASE SMALL SUBUNIT B"/>
    <property type="match status" value="1"/>
</dbReference>
<keyword evidence="3 15" id="KW-0812">Transmembrane</keyword>
<dbReference type="Pfam" id="PF11779">
    <property type="entry name" value="SPT_ssu-like"/>
    <property type="match status" value="1"/>
</dbReference>
<keyword evidence="8 15" id="KW-0472">Membrane</keyword>
<organism>
    <name type="scientific">Culex quinquefasciatus</name>
    <name type="common">Southern house mosquito</name>
    <name type="synonym">Culex pungens</name>
    <dbReference type="NCBI Taxonomy" id="7176"/>
    <lineage>
        <taxon>Eukaryota</taxon>
        <taxon>Metazoa</taxon>
        <taxon>Ecdysozoa</taxon>
        <taxon>Arthropoda</taxon>
        <taxon>Hexapoda</taxon>
        <taxon>Insecta</taxon>
        <taxon>Pterygota</taxon>
        <taxon>Neoptera</taxon>
        <taxon>Endopterygota</taxon>
        <taxon>Diptera</taxon>
        <taxon>Nematocera</taxon>
        <taxon>Culicoidea</taxon>
        <taxon>Culicidae</taxon>
        <taxon>Culicinae</taxon>
        <taxon>Culicini</taxon>
        <taxon>Culex</taxon>
        <taxon>Culex</taxon>
    </lineage>
</organism>
<evidence type="ECO:0000313" key="17">
    <source>
        <dbReference type="EnsemblMetazoa" id="CPIJ009618-PA"/>
    </source>
</evidence>
<evidence type="ECO:0000256" key="7">
    <source>
        <dbReference type="ARBA" id="ARBA00023098"/>
    </source>
</evidence>
<comment type="similarity">
    <text evidence="9">Belongs to the SPTSS family. SPTSSB subfamily.</text>
</comment>
<evidence type="ECO:0000256" key="13">
    <source>
        <dbReference type="ARBA" id="ARBA00045772"/>
    </source>
</evidence>
<evidence type="ECO:0000313" key="16">
    <source>
        <dbReference type="EMBL" id="EDS32811.1"/>
    </source>
</evidence>
<evidence type="ECO:0000256" key="5">
    <source>
        <dbReference type="ARBA" id="ARBA00022919"/>
    </source>
</evidence>
<reference evidence="16" key="1">
    <citation type="submission" date="2007-03" db="EMBL/GenBank/DDBJ databases">
        <title>Annotation of Culex pipiens quinquefasciatus.</title>
        <authorList>
            <consortium name="The Broad Institute Genome Sequencing Platform"/>
            <person name="Atkinson P.W."/>
            <person name="Hemingway J."/>
            <person name="Christensen B.M."/>
            <person name="Higgs S."/>
            <person name="Kodira C."/>
            <person name="Hannick L."/>
            <person name="Megy K."/>
            <person name="O'Leary S."/>
            <person name="Pearson M."/>
            <person name="Haas B.J."/>
            <person name="Mauceli E."/>
            <person name="Wortman J.R."/>
            <person name="Lee N.H."/>
            <person name="Guigo R."/>
            <person name="Stanke M."/>
            <person name="Alvarado L."/>
            <person name="Amedeo P."/>
            <person name="Antoine C.H."/>
            <person name="Arensburger P."/>
            <person name="Bidwell S.L."/>
            <person name="Crawford M."/>
            <person name="Camaro F."/>
            <person name="Devon K."/>
            <person name="Engels R."/>
            <person name="Hammond M."/>
            <person name="Howarth C."/>
            <person name="Koehrsen M."/>
            <person name="Lawson D."/>
            <person name="Montgomery P."/>
            <person name="Nene V."/>
            <person name="Nusbaum C."/>
            <person name="Puiu D."/>
            <person name="Romero-Severson J."/>
            <person name="Severson D.W."/>
            <person name="Shumway M."/>
            <person name="Sisk P."/>
            <person name="Stolte C."/>
            <person name="Zeng Q."/>
            <person name="Eisenstadt E."/>
            <person name="Fraser-Liggett C."/>
            <person name="Strausberg R."/>
            <person name="Galagan J."/>
            <person name="Birren B."/>
            <person name="Collins F.H."/>
        </authorList>
    </citation>
    <scope>NUCLEOTIDE SEQUENCE [LARGE SCALE GENOMIC DNA]</scope>
    <source>
        <strain evidence="16">JHB</strain>
    </source>
</reference>
<dbReference type="InParanoid" id="B0WQE0"/>
<keyword evidence="5" id="KW-0746">Sphingolipid metabolism</keyword>
<evidence type="ECO:0000256" key="3">
    <source>
        <dbReference type="ARBA" id="ARBA00022692"/>
    </source>
</evidence>
<protein>
    <recommendedName>
        <fullName evidence="10">Serine palmitoyltransferase small subunit B</fullName>
    </recommendedName>
    <alternativeName>
        <fullName evidence="12">Protein ADMP</fullName>
    </alternativeName>
    <alternativeName>
        <fullName evidence="11">Small subunit of serine palmitoyltransferase B</fullName>
    </alternativeName>
</protein>
<dbReference type="KEGG" id="cqu:CpipJ_CPIJ009618"/>
<evidence type="ECO:0000256" key="15">
    <source>
        <dbReference type="SAM" id="Phobius"/>
    </source>
</evidence>
<dbReference type="GO" id="GO:0006665">
    <property type="term" value="P:sphingolipid metabolic process"/>
    <property type="evidence" value="ECO:0007669"/>
    <property type="project" value="UniProtKB-KW"/>
</dbReference>
<dbReference type="InterPro" id="IPR024512">
    <property type="entry name" value="Ser_palmitoyltrfase_ssu-like"/>
</dbReference>
<dbReference type="STRING" id="7176.B0WQE0"/>
<dbReference type="PANTHER" id="PTHR28612:SF1">
    <property type="entry name" value="SERINE PALMITOYLTRANSFERASE SMALL SUBUNIT B"/>
    <property type="match status" value="1"/>
</dbReference>
<feature type="transmembrane region" description="Helical" evidence="15">
    <location>
        <begin position="37"/>
        <end position="58"/>
    </location>
</feature>
<evidence type="ECO:0000256" key="12">
    <source>
        <dbReference type="ARBA" id="ARBA00042334"/>
    </source>
</evidence>
<dbReference type="EMBL" id="DS232039">
    <property type="protein sequence ID" value="EDS32811.1"/>
    <property type="molecule type" value="Genomic_DNA"/>
</dbReference>
<dbReference type="HOGENOM" id="CLU_2374821_0_0_1"/>
<keyword evidence="4" id="KW-0256">Endoplasmic reticulum</keyword>
<proteinExistence type="inferred from homology"/>
<evidence type="ECO:0000313" key="18">
    <source>
        <dbReference type="Proteomes" id="UP000002320"/>
    </source>
</evidence>
<accession>B0WQE0</accession>
<comment type="subunit">
    <text evidence="14">Component of the serine palmitoyltransferase (SPT) complex, which is composed of SPTLC1, SPTLC2 or SPTLC3 and SPTSSA or SPTSSB. The heterodimer consisting of SPTLC1 and SPTLC2/SPTLC3 forms the catalytic core of the enzyme, while SPTSSA or SPTSSB subunits determine substrate specificity. SPT also interacts with ORMDL proteins, especially ORMDL3, which negatively regulate SPT activity in the presence of ceramides.</text>
</comment>
<dbReference type="GO" id="GO:0005789">
    <property type="term" value="C:endoplasmic reticulum membrane"/>
    <property type="evidence" value="ECO:0007669"/>
    <property type="project" value="UniProtKB-SubCell"/>
</dbReference>
<dbReference type="FunCoup" id="B0WQE0">
    <property type="interactions" value="5"/>
</dbReference>
<sequence length="95" mass="11168">MLESETLIQKVLRKWDEFYLQWEIYTLTYLFEPWEKWIINGVILGILALLGFSSYVYLPGYTRKLINAFLPATGSEHHLHLEQLQSTGQMDFGVN</sequence>
<evidence type="ECO:0000256" key="6">
    <source>
        <dbReference type="ARBA" id="ARBA00022989"/>
    </source>
</evidence>
<dbReference type="VEuPathDB" id="VectorBase:CPIJ009618"/>
<keyword evidence="18" id="KW-1185">Reference proteome</keyword>
<dbReference type="AlphaFoldDB" id="B0WQE0"/>
<keyword evidence="6 15" id="KW-1133">Transmembrane helix</keyword>
<keyword evidence="7" id="KW-0443">Lipid metabolism</keyword>
<dbReference type="EnsemblMetazoa" id="CPIJ009618-RA">
    <property type="protein sequence ID" value="CPIJ009618-PA"/>
    <property type="gene ID" value="CPIJ009618"/>
</dbReference>
<reference evidence="17" key="2">
    <citation type="submission" date="2020-05" db="UniProtKB">
        <authorList>
            <consortium name="EnsemblMetazoa"/>
        </authorList>
    </citation>
    <scope>IDENTIFICATION</scope>
    <source>
        <strain evidence="17">JHB</strain>
    </source>
</reference>